<accession>A0ABD5MEP5</accession>
<keyword evidence="3" id="KW-1185">Reference proteome</keyword>
<dbReference type="EMBL" id="JBGNYA010000001">
    <property type="protein sequence ID" value="MFA1612051.1"/>
    <property type="molecule type" value="Genomic_DNA"/>
</dbReference>
<evidence type="ECO:0000256" key="1">
    <source>
        <dbReference type="SAM" id="MobiDB-lite"/>
    </source>
</evidence>
<sequence>MAQNQGYCTLEDVRRALRKASLPGDLSQDNQIAVDAIVSQTEELEKTYHRHWYAPTGADILSEASTVDIPTEPKSRDDEESIPTGGAMAVDADPTPKLYQGTYTGIDLARRDAKAVEQLLVRDSDGGYTDWVSSTDYSGGTWPNAVGEDYYLRVNNGGQSILYLDTENFREADDDDDYYLDSFVNAVYVTFSYGHEGIPRNVRRAVALRAGAEFAEEATIQIPENATVYNVETQAEKMRERADELLDIYR</sequence>
<dbReference type="Proteomes" id="UP001570511">
    <property type="component" value="Unassembled WGS sequence"/>
</dbReference>
<protein>
    <submittedName>
        <fullName evidence="2">Uncharacterized protein</fullName>
    </submittedName>
</protein>
<organism evidence="2 3">
    <name type="scientific">Halobellus rubicundus</name>
    <dbReference type="NCBI Taxonomy" id="2996466"/>
    <lineage>
        <taxon>Archaea</taxon>
        <taxon>Methanobacteriati</taxon>
        <taxon>Methanobacteriota</taxon>
        <taxon>Stenosarchaea group</taxon>
        <taxon>Halobacteria</taxon>
        <taxon>Halobacteriales</taxon>
        <taxon>Haloferacaceae</taxon>
        <taxon>Halobellus</taxon>
    </lineage>
</organism>
<dbReference type="AlphaFoldDB" id="A0ABD5MEP5"/>
<name>A0ABD5MEP5_9EURY</name>
<feature type="region of interest" description="Disordered" evidence="1">
    <location>
        <begin position="64"/>
        <end position="94"/>
    </location>
</feature>
<gene>
    <name evidence="2" type="ORF">OS889_13695</name>
</gene>
<comment type="caution">
    <text evidence="2">The sequence shown here is derived from an EMBL/GenBank/DDBJ whole genome shotgun (WGS) entry which is preliminary data.</text>
</comment>
<evidence type="ECO:0000313" key="3">
    <source>
        <dbReference type="Proteomes" id="UP001570511"/>
    </source>
</evidence>
<evidence type="ECO:0000313" key="2">
    <source>
        <dbReference type="EMBL" id="MFA1612051.1"/>
    </source>
</evidence>
<proteinExistence type="predicted"/>
<dbReference type="RefSeq" id="WP_372390644.1">
    <property type="nucleotide sequence ID" value="NZ_JBGNYA010000001.1"/>
</dbReference>
<reference evidence="2 3" key="1">
    <citation type="submission" date="2024-08" db="EMBL/GenBank/DDBJ databases">
        <title>Halobellus sp. MBLA0158 whole genome sequence.</title>
        <authorList>
            <person name="Hwang C.Y."/>
            <person name="Cho E.-S."/>
            <person name="Seo M.-J."/>
        </authorList>
    </citation>
    <scope>NUCLEOTIDE SEQUENCE [LARGE SCALE GENOMIC DNA]</scope>
    <source>
        <strain evidence="2 3">MBLA0158</strain>
    </source>
</reference>